<proteinExistence type="predicted"/>
<dbReference type="AlphaFoldDB" id="W9R1J2"/>
<name>W9R1J2_9ROSA</name>
<feature type="region of interest" description="Disordered" evidence="1">
    <location>
        <begin position="53"/>
        <end position="72"/>
    </location>
</feature>
<feature type="region of interest" description="Disordered" evidence="1">
    <location>
        <begin position="1"/>
        <end position="28"/>
    </location>
</feature>
<sequence length="72" mass="8687">MQKDSSWPRERKRKPRQRISFQTHRRTSMSPLLLLLQGKIVMANEFENVIERKEDDVEAHKSPKIRTQSRKQ</sequence>
<protein>
    <submittedName>
        <fullName evidence="2">Uncharacterized protein</fullName>
    </submittedName>
</protein>
<keyword evidence="3" id="KW-1185">Reference proteome</keyword>
<evidence type="ECO:0000313" key="2">
    <source>
        <dbReference type="EMBL" id="EXB54046.1"/>
    </source>
</evidence>
<reference evidence="3" key="1">
    <citation type="submission" date="2013-01" db="EMBL/GenBank/DDBJ databases">
        <title>Draft Genome Sequence of a Mulberry Tree, Morus notabilis C.K. Schneid.</title>
        <authorList>
            <person name="He N."/>
            <person name="Zhao S."/>
        </authorList>
    </citation>
    <scope>NUCLEOTIDE SEQUENCE</scope>
</reference>
<evidence type="ECO:0000313" key="3">
    <source>
        <dbReference type="Proteomes" id="UP000030645"/>
    </source>
</evidence>
<evidence type="ECO:0000256" key="1">
    <source>
        <dbReference type="SAM" id="MobiDB-lite"/>
    </source>
</evidence>
<gene>
    <name evidence="2" type="ORF">L484_001384</name>
</gene>
<dbReference type="Proteomes" id="UP000030645">
    <property type="component" value="Unassembled WGS sequence"/>
</dbReference>
<organism evidence="2 3">
    <name type="scientific">Morus notabilis</name>
    <dbReference type="NCBI Taxonomy" id="981085"/>
    <lineage>
        <taxon>Eukaryota</taxon>
        <taxon>Viridiplantae</taxon>
        <taxon>Streptophyta</taxon>
        <taxon>Embryophyta</taxon>
        <taxon>Tracheophyta</taxon>
        <taxon>Spermatophyta</taxon>
        <taxon>Magnoliopsida</taxon>
        <taxon>eudicotyledons</taxon>
        <taxon>Gunneridae</taxon>
        <taxon>Pentapetalae</taxon>
        <taxon>rosids</taxon>
        <taxon>fabids</taxon>
        <taxon>Rosales</taxon>
        <taxon>Moraceae</taxon>
        <taxon>Moreae</taxon>
        <taxon>Morus</taxon>
    </lineage>
</organism>
<accession>W9R1J2</accession>
<feature type="compositionally biased region" description="Basic residues" evidence="1">
    <location>
        <begin position="62"/>
        <end position="72"/>
    </location>
</feature>
<dbReference type="EMBL" id="KE344152">
    <property type="protein sequence ID" value="EXB54046.1"/>
    <property type="molecule type" value="Genomic_DNA"/>
</dbReference>
<feature type="compositionally biased region" description="Basic residues" evidence="1">
    <location>
        <begin position="10"/>
        <end position="27"/>
    </location>
</feature>